<evidence type="ECO:0000313" key="9">
    <source>
        <dbReference type="Proteomes" id="UP001438707"/>
    </source>
</evidence>
<feature type="compositionally biased region" description="Basic and acidic residues" evidence="6">
    <location>
        <begin position="154"/>
        <end position="167"/>
    </location>
</feature>
<evidence type="ECO:0000256" key="2">
    <source>
        <dbReference type="ARBA" id="ARBA00023015"/>
    </source>
</evidence>
<feature type="region of interest" description="Disordered" evidence="6">
    <location>
        <begin position="2794"/>
        <end position="2831"/>
    </location>
</feature>
<gene>
    <name evidence="8" type="ORF">WJX74_000075</name>
</gene>
<feature type="compositionally biased region" description="Polar residues" evidence="6">
    <location>
        <begin position="2650"/>
        <end position="2668"/>
    </location>
</feature>
<feature type="region of interest" description="Disordered" evidence="6">
    <location>
        <begin position="1927"/>
        <end position="1947"/>
    </location>
</feature>
<dbReference type="PANTHER" id="PTHR31677:SF196">
    <property type="entry name" value="ETHYLENE-RESPONSIVE TRANSCRIPTION FACTOR ERF109"/>
    <property type="match status" value="1"/>
</dbReference>
<accession>A0AAW1QMM6</accession>
<feature type="compositionally biased region" description="Polar residues" evidence="6">
    <location>
        <begin position="2816"/>
        <end position="2831"/>
    </location>
</feature>
<evidence type="ECO:0000256" key="3">
    <source>
        <dbReference type="ARBA" id="ARBA00023125"/>
    </source>
</evidence>
<feature type="compositionally biased region" description="Low complexity" evidence="6">
    <location>
        <begin position="2760"/>
        <end position="2776"/>
    </location>
</feature>
<keyword evidence="9" id="KW-1185">Reference proteome</keyword>
<feature type="compositionally biased region" description="Low complexity" evidence="6">
    <location>
        <begin position="1225"/>
        <end position="1234"/>
    </location>
</feature>
<feature type="region of interest" description="Disordered" evidence="6">
    <location>
        <begin position="1754"/>
        <end position="1822"/>
    </location>
</feature>
<keyword evidence="4" id="KW-0804">Transcription</keyword>
<feature type="compositionally biased region" description="Basic and acidic residues" evidence="6">
    <location>
        <begin position="1448"/>
        <end position="1458"/>
    </location>
</feature>
<dbReference type="InterPro" id="IPR016177">
    <property type="entry name" value="DNA-bd_dom_sf"/>
</dbReference>
<evidence type="ECO:0000256" key="5">
    <source>
        <dbReference type="ARBA" id="ARBA00023242"/>
    </source>
</evidence>
<proteinExistence type="predicted"/>
<feature type="compositionally biased region" description="Polar residues" evidence="6">
    <location>
        <begin position="87"/>
        <end position="106"/>
    </location>
</feature>
<comment type="caution">
    <text evidence="8">The sequence shown here is derived from an EMBL/GenBank/DDBJ whole genome shotgun (WGS) entry which is preliminary data.</text>
</comment>
<dbReference type="EMBL" id="JALJOS010000030">
    <property type="protein sequence ID" value="KAK9822721.1"/>
    <property type="molecule type" value="Genomic_DNA"/>
</dbReference>
<feature type="region of interest" description="Disordered" evidence="6">
    <location>
        <begin position="2642"/>
        <end position="2781"/>
    </location>
</feature>
<reference evidence="8 9" key="1">
    <citation type="journal article" date="2024" name="Nat. Commun.">
        <title>Phylogenomics reveals the evolutionary origins of lichenization in chlorophyte algae.</title>
        <authorList>
            <person name="Puginier C."/>
            <person name="Libourel C."/>
            <person name="Otte J."/>
            <person name="Skaloud P."/>
            <person name="Haon M."/>
            <person name="Grisel S."/>
            <person name="Petersen M."/>
            <person name="Berrin J.G."/>
            <person name="Delaux P.M."/>
            <person name="Dal Grande F."/>
            <person name="Keller J."/>
        </authorList>
    </citation>
    <scope>NUCLEOTIDE SEQUENCE [LARGE SCALE GENOMIC DNA]</scope>
    <source>
        <strain evidence="8 9">SAG 2145</strain>
    </source>
</reference>
<feature type="region of interest" description="Disordered" evidence="6">
    <location>
        <begin position="413"/>
        <end position="432"/>
    </location>
</feature>
<keyword evidence="5" id="KW-0539">Nucleus</keyword>
<feature type="region of interest" description="Disordered" evidence="6">
    <location>
        <begin position="2012"/>
        <end position="2054"/>
    </location>
</feature>
<feature type="region of interest" description="Disordered" evidence="6">
    <location>
        <begin position="242"/>
        <end position="270"/>
    </location>
</feature>
<feature type="region of interest" description="Disordered" evidence="6">
    <location>
        <begin position="2211"/>
        <end position="2357"/>
    </location>
</feature>
<feature type="region of interest" description="Disordered" evidence="6">
    <location>
        <begin position="1370"/>
        <end position="1463"/>
    </location>
</feature>
<feature type="compositionally biased region" description="Low complexity" evidence="6">
    <location>
        <begin position="934"/>
        <end position="948"/>
    </location>
</feature>
<keyword evidence="3" id="KW-0238">DNA-binding</keyword>
<dbReference type="GO" id="GO:0003677">
    <property type="term" value="F:DNA binding"/>
    <property type="evidence" value="ECO:0007669"/>
    <property type="project" value="UniProtKB-KW"/>
</dbReference>
<dbReference type="GO" id="GO:0005634">
    <property type="term" value="C:nucleus"/>
    <property type="evidence" value="ECO:0007669"/>
    <property type="project" value="UniProtKB-SubCell"/>
</dbReference>
<feature type="region of interest" description="Disordered" evidence="6">
    <location>
        <begin position="887"/>
        <end position="913"/>
    </location>
</feature>
<feature type="compositionally biased region" description="Low complexity" evidence="6">
    <location>
        <begin position="413"/>
        <end position="427"/>
    </location>
</feature>
<dbReference type="SUPFAM" id="SSF54171">
    <property type="entry name" value="DNA-binding domain"/>
    <property type="match status" value="1"/>
</dbReference>
<feature type="compositionally biased region" description="Low complexity" evidence="6">
    <location>
        <begin position="131"/>
        <end position="143"/>
    </location>
</feature>
<feature type="compositionally biased region" description="Polar residues" evidence="6">
    <location>
        <begin position="1015"/>
        <end position="1026"/>
    </location>
</feature>
<feature type="region of interest" description="Disordered" evidence="6">
    <location>
        <begin position="1225"/>
        <end position="1309"/>
    </location>
</feature>
<keyword evidence="2" id="KW-0805">Transcription regulation</keyword>
<organism evidence="8 9">
    <name type="scientific">Apatococcus lobatus</name>
    <dbReference type="NCBI Taxonomy" id="904363"/>
    <lineage>
        <taxon>Eukaryota</taxon>
        <taxon>Viridiplantae</taxon>
        <taxon>Chlorophyta</taxon>
        <taxon>core chlorophytes</taxon>
        <taxon>Trebouxiophyceae</taxon>
        <taxon>Chlorellales</taxon>
        <taxon>Chlorellaceae</taxon>
        <taxon>Apatococcus</taxon>
    </lineage>
</organism>
<protein>
    <recommendedName>
        <fullName evidence="7">AP2/ERF domain-containing protein</fullName>
    </recommendedName>
</protein>
<feature type="region of interest" description="Disordered" evidence="6">
    <location>
        <begin position="538"/>
        <end position="575"/>
    </location>
</feature>
<feature type="region of interest" description="Disordered" evidence="6">
    <location>
        <begin position="336"/>
        <end position="361"/>
    </location>
</feature>
<feature type="compositionally biased region" description="Low complexity" evidence="6">
    <location>
        <begin position="538"/>
        <end position="551"/>
    </location>
</feature>
<dbReference type="SMART" id="SM00380">
    <property type="entry name" value="AP2"/>
    <property type="match status" value="1"/>
</dbReference>
<feature type="compositionally biased region" description="Acidic residues" evidence="6">
    <location>
        <begin position="1235"/>
        <end position="1248"/>
    </location>
</feature>
<feature type="compositionally biased region" description="Basic and acidic residues" evidence="6">
    <location>
        <begin position="2297"/>
        <end position="2312"/>
    </location>
</feature>
<feature type="region of interest" description="Disordered" evidence="6">
    <location>
        <begin position="934"/>
        <end position="1026"/>
    </location>
</feature>
<feature type="compositionally biased region" description="Basic and acidic residues" evidence="6">
    <location>
        <begin position="1813"/>
        <end position="1822"/>
    </location>
</feature>
<feature type="domain" description="AP2/ERF" evidence="7">
    <location>
        <begin position="441"/>
        <end position="497"/>
    </location>
</feature>
<dbReference type="InterPro" id="IPR036955">
    <property type="entry name" value="AP2/ERF_dom_sf"/>
</dbReference>
<evidence type="ECO:0000259" key="7">
    <source>
        <dbReference type="PROSITE" id="PS51032"/>
    </source>
</evidence>
<feature type="compositionally biased region" description="Polar residues" evidence="6">
    <location>
        <begin position="1392"/>
        <end position="1414"/>
    </location>
</feature>
<feature type="compositionally biased region" description="Polar residues" evidence="6">
    <location>
        <begin position="2257"/>
        <end position="2282"/>
    </location>
</feature>
<dbReference type="GO" id="GO:0003700">
    <property type="term" value="F:DNA-binding transcription factor activity"/>
    <property type="evidence" value="ECO:0007669"/>
    <property type="project" value="InterPro"/>
</dbReference>
<evidence type="ECO:0000256" key="6">
    <source>
        <dbReference type="SAM" id="MobiDB-lite"/>
    </source>
</evidence>
<dbReference type="PANTHER" id="PTHR31677">
    <property type="entry name" value="AP2 DOMAIN CLASS TRANSCRIPTION FACTOR"/>
    <property type="match status" value="1"/>
</dbReference>
<dbReference type="PROSITE" id="PS51032">
    <property type="entry name" value="AP2_ERF"/>
    <property type="match status" value="1"/>
</dbReference>
<feature type="compositionally biased region" description="Basic and acidic residues" evidence="6">
    <location>
        <begin position="2247"/>
        <end position="2256"/>
    </location>
</feature>
<evidence type="ECO:0000256" key="4">
    <source>
        <dbReference type="ARBA" id="ARBA00023163"/>
    </source>
</evidence>
<evidence type="ECO:0000256" key="1">
    <source>
        <dbReference type="ARBA" id="ARBA00004123"/>
    </source>
</evidence>
<feature type="compositionally biased region" description="Polar residues" evidence="6">
    <location>
        <begin position="1784"/>
        <end position="1793"/>
    </location>
</feature>
<name>A0AAW1QMM6_9CHLO</name>
<sequence>MRGDCQINPEQATLLSSYDLGRDGRIGHFISRQQSCRQGGTMRDSSSSRDHSSATSSGSTEDYHLRGLTGISSRQPPVRQPALQAAMRQSGQGPASSQSHRSNSKAMQPGHTFAPGRAGQCPEPGTRPDDQAASEAQAQASLQPHARQSLREQCNGKDGKPSEHAGQPDEIAAHSSTSEQLAFQSHVRQVCLDHEAAIPNAAAPNGTISTHNIAAVHHQAPACSTNHCMVKSVENDADGRGEAGHTATVMAKSTQQKAPDAQGGSPSRRAHATANVCEIMRSSKMGTAAAARSEARCTGNGGLGMVPELAGDGLTGPCSPALGIPPSATQHVLKPSGRANSGPASAALGLTRPAGISKPKTAPMKPLRLMIQSVATTTGNASAADGFPTPAKPPAAMIPGRARREAETIGGNAAAAGGARASGPQAGTEASQSQVLSQSTTFKGIAKVAGWWVASILDPCTKQTRSLGKFTSAEHAARQYDREAIELYGHGADLNFNLSYHGLTPLSPSSSKQQAGPRLQPLPPSILTVVATSKAAAIASHPSSAPQHSAQGAVRRAEAHDSLPQRSVRAGPAGKDDSLQAALDCLASFAEKEGLLSPAAAVPSKAVGAGMEDSLNEPSRLILKASVSTPMNAAAGSPLVAAAPNAAVTAASRACAAASSAPMPAAGSAAASASADVATAATPAVVAAAQLALPASTAALPAPMPVPSSASSVAASASVSVPPASMPASAAGHAASMSALGASSIPAPADVVTAAFPVSAAVPKNLPAYLPGHAASLSASLPAASADHVMSRAAPVHSQAAAVATLALTPAPAVCPCPAASGAPPSAAMPGSALPQHGHGGRLQIPSPASLSIPTSLTDGTTSHVQSPTDTAKSLLFAGLCSAVHDSSATESDAPSDDEEGAGAASLGPVDPASDQADVLARVQPLAAPSILIEQQQQQQQPEQMPSQDLLHCKHHQQSQHRPPGDHTSTAEPQLGSRRNDAGGSQAGCLVPAENVDQVSEPLRSKEPTAAVPKQQLTGSRKAAINSQKTGLKVKLKLPCRLPAAVTGSPHPTAAEAAQLRSLQALLPPLPDSVFDGDGAPSTDADLISARHATACQVPREQSARHNAPVKGSATIAATGRETARQKQKASPSRVSHHASPMHATDNPASWVQAANCRSGSCSHDCKSPIGSQSARSMLMHSAKLQGASSARHHAADKAPSRHETEMSRPTTAPVAWAHALSEGAGAVGSSGADSDVEEGELSADEPDAAQGQRAAALHPAAVCKSRAPHEANGIHHAGPAPSGAAQAKEGGADQPRFSSKHLKQLRQQSAELADAQLASLPVQSAGTKPAPSQHGSEQDVIRDARSHVLIPQAHAQLAAAAEPVANQTLSLTDPPAPQALSAGEPVDDQAESVSCRPTTSHQTPVGSPFSRTGSAAPPQPEASARTAGIKAALKPKVTPADTGAEPCRGDAARRSEENAGALGSEQLAEQLQADCGGWLSHVVPPGPSDMATLTPAVMLADEDDQAAARQLPYAVCGQGAQPCSQGGPTTSDQADVVANAAQQPTVSIQQHYPHVPAVSIPSCSTITPSSQALAFPNVVAPMAFLRPTSSHQEGLSDGHNLRQTACHEHHICQLQRPHLLDELSPGAGFAHGVQDQPLGEDCEALDGLLVSPNKGNCSPLAEGQHGFEGFDCVGPIHEHISEERQLVLAQVQSALEEHEPIDLESAAHALGMPFPSLRKRGRKSRQEEAQRRALLAVLFLTEDQLKQHAEDCKSFARHGRRRNRKRKATTTLPASHHSPFHDQPNQAGSANHQWADMGPPPPPLDRCSLPDQHARGSQRHDHVEFRSQWGDFGQPIPSAKASVPAAYQRGTQLRGTAAADPGSLPHMPWTDAPPGWLRQLGLSADVPHEALQPFHNVRAGTNPNLQCQGHLSSSILRLPSRADAHLPHGNQNSRHAPGSIHSMPAPNFVGLTHITTPVEGQVDDGQQAHALRPEHGLQLVELIDGQAALQCLDMQAQQQLLGQQQGQFHQQLPQLQRQREQSGLQPAVRQSLLKRSSQPQALGRKDEALHSGQAAAGPVGCPLVAAMPSCQEHHSPTRLLPKMTSKTRKTSPSPVESIPSAIPIAALAQPPSPTGIASFHANDLRPAMTRAHEETTGHGSRANPGGSANGDEAMPSEPSDHLHQAEDDDIASPCSISPFAHGISPSPAQQTHSGDTDIVHAATVIISSPAQSGRHSVCGPRVRRRTMESELGTQSSSGELEGPLLQEHDDGHQSADQRTCSQSTPETVSEVQNMDTDSQLSPAAHAHQMPTTAADVDGRALPRPKRTDWHKSGRIRHREPTAESQQRRTKRRKTMPLNSQHFSSWARGPGEELHDDLGHEGAAALATDCKHDQHAEAHAQATASQHQPQKPQHVSSTGRRQRSGGSLPGTHADAAEAGQNQMSPGNGRRPPPLSLDLPFEWPNMLELLTATPGKAPDTPFFPSGLDAAAWDGISLHTNAILEGADLALEGISPGDEQAMSRAHADHSSLRLDQQLPQQLPAQLLPPTAAAPTKTNPETPAHRPLLTLATPDLPTPLMTDEELQQTIGPFQGSCTASPEKLATHQGPPPLQQAPAEAGGALYQASCTVSPAGNHGAPLHCNAPTLQQQQQAAEMGRGWYPSLHTAEGPPTASSTSMRGWPLQLTQPSHPNHRPLSSGMGASEQHCPGQLLSNDPHRNNPPCSHEGGGPSSHTQQPVANAARDMTSLGSENHHAQDMSVGGRAVGGSGAGASLDELRPDDAAGQGQPEAGGAAAPGASGKQLLEGSQEAVIDTPRGIPESREAPGQLPHEPQPPSAVPSSMPSNSQEPQVAACVQQQGTQACTQALPAGLEHGQAGVTGFAMPELAPSDARGMLQSIHALMRQLQTMPGIREELQRSKLVPRTSLYFQRKCPSAEDKALFYDTLVEAWNTQGAQGTLETLELFITEGN</sequence>
<feature type="compositionally biased region" description="Low complexity" evidence="6">
    <location>
        <begin position="824"/>
        <end position="835"/>
    </location>
</feature>
<evidence type="ECO:0000313" key="8">
    <source>
        <dbReference type="EMBL" id="KAK9822721.1"/>
    </source>
</evidence>
<feature type="compositionally biased region" description="Basic residues" evidence="6">
    <location>
        <begin position="1756"/>
        <end position="1769"/>
    </location>
</feature>
<feature type="compositionally biased region" description="Polar residues" evidence="6">
    <location>
        <begin position="2382"/>
        <end position="2395"/>
    </location>
</feature>
<dbReference type="InterPro" id="IPR001471">
    <property type="entry name" value="AP2/ERF_dom"/>
</dbReference>
<dbReference type="Gene3D" id="3.30.730.10">
    <property type="entry name" value="AP2/ERF domain"/>
    <property type="match status" value="1"/>
</dbReference>
<feature type="region of interest" description="Disordered" evidence="6">
    <location>
        <begin position="2372"/>
        <end position="2438"/>
    </location>
</feature>
<dbReference type="CDD" id="cd00018">
    <property type="entry name" value="AP2"/>
    <property type="match status" value="1"/>
</dbReference>
<feature type="region of interest" description="Disordered" evidence="6">
    <location>
        <begin position="30"/>
        <end position="179"/>
    </location>
</feature>
<comment type="subcellular location">
    <subcellularLocation>
        <location evidence="1">Nucleus</location>
    </subcellularLocation>
</comment>
<feature type="region of interest" description="Disordered" evidence="6">
    <location>
        <begin position="2573"/>
        <end position="2594"/>
    </location>
</feature>
<feature type="region of interest" description="Disordered" evidence="6">
    <location>
        <begin position="2131"/>
        <end position="2195"/>
    </location>
</feature>
<feature type="compositionally biased region" description="Polar residues" evidence="6">
    <location>
        <begin position="847"/>
        <end position="868"/>
    </location>
</feature>
<feature type="region of interest" description="Disordered" evidence="6">
    <location>
        <begin position="1183"/>
        <end position="1212"/>
    </location>
</feature>
<feature type="region of interest" description="Disordered" evidence="6">
    <location>
        <begin position="824"/>
        <end position="868"/>
    </location>
</feature>
<feature type="compositionally biased region" description="Basic and acidic residues" evidence="6">
    <location>
        <begin position="1194"/>
        <end position="1207"/>
    </location>
</feature>
<dbReference type="Proteomes" id="UP001438707">
    <property type="component" value="Unassembled WGS sequence"/>
</dbReference>
<feature type="region of interest" description="Disordered" evidence="6">
    <location>
        <begin position="1118"/>
        <end position="1146"/>
    </location>
</feature>